<proteinExistence type="predicted"/>
<evidence type="ECO:0000313" key="3">
    <source>
        <dbReference type="Proteomes" id="UP000747542"/>
    </source>
</evidence>
<reference evidence="2" key="1">
    <citation type="journal article" date="2021" name="Sci. Adv.">
        <title>The American lobster genome reveals insights on longevity, neural, and immune adaptations.</title>
        <authorList>
            <person name="Polinski J.M."/>
            <person name="Zimin A.V."/>
            <person name="Clark K.F."/>
            <person name="Kohn A.B."/>
            <person name="Sadowski N."/>
            <person name="Timp W."/>
            <person name="Ptitsyn A."/>
            <person name="Khanna P."/>
            <person name="Romanova D.Y."/>
            <person name="Williams P."/>
            <person name="Greenwood S.J."/>
            <person name="Moroz L.L."/>
            <person name="Walt D.R."/>
            <person name="Bodnar A.G."/>
        </authorList>
    </citation>
    <scope>NUCLEOTIDE SEQUENCE</scope>
    <source>
        <strain evidence="2">GMGI-L3</strain>
    </source>
</reference>
<comment type="caution">
    <text evidence="2">The sequence shown here is derived from an EMBL/GenBank/DDBJ whole genome shotgun (WGS) entry which is preliminary data.</text>
</comment>
<evidence type="ECO:0000256" key="1">
    <source>
        <dbReference type="SAM" id="MobiDB-lite"/>
    </source>
</evidence>
<dbReference type="EMBL" id="JAHLQT010003055">
    <property type="protein sequence ID" value="KAG7176630.1"/>
    <property type="molecule type" value="Genomic_DNA"/>
</dbReference>
<feature type="region of interest" description="Disordered" evidence="1">
    <location>
        <begin position="41"/>
        <end position="74"/>
    </location>
</feature>
<dbReference type="Proteomes" id="UP000747542">
    <property type="component" value="Unassembled WGS sequence"/>
</dbReference>
<accession>A0A8J5N9W5</accession>
<name>A0A8J5N9W5_HOMAM</name>
<keyword evidence="3" id="KW-1185">Reference proteome</keyword>
<protein>
    <submittedName>
        <fullName evidence="2">Uncharacterized protein</fullName>
    </submittedName>
</protein>
<evidence type="ECO:0000313" key="2">
    <source>
        <dbReference type="EMBL" id="KAG7176630.1"/>
    </source>
</evidence>
<organism evidence="2 3">
    <name type="scientific">Homarus americanus</name>
    <name type="common">American lobster</name>
    <dbReference type="NCBI Taxonomy" id="6706"/>
    <lineage>
        <taxon>Eukaryota</taxon>
        <taxon>Metazoa</taxon>
        <taxon>Ecdysozoa</taxon>
        <taxon>Arthropoda</taxon>
        <taxon>Crustacea</taxon>
        <taxon>Multicrustacea</taxon>
        <taxon>Malacostraca</taxon>
        <taxon>Eumalacostraca</taxon>
        <taxon>Eucarida</taxon>
        <taxon>Decapoda</taxon>
        <taxon>Pleocyemata</taxon>
        <taxon>Astacidea</taxon>
        <taxon>Nephropoidea</taxon>
        <taxon>Nephropidae</taxon>
        <taxon>Homarus</taxon>
    </lineage>
</organism>
<gene>
    <name evidence="2" type="ORF">Hamer_G015437</name>
</gene>
<feature type="compositionally biased region" description="Basic and acidic residues" evidence="1">
    <location>
        <begin position="45"/>
        <end position="55"/>
    </location>
</feature>
<sequence>MLITPLPYDLPALIYHFKKKEEIFRHAKTLLAESGCQSQILKETMGTKDQEEQRESSQPTQSLQKKPRLYASCN</sequence>
<dbReference type="AlphaFoldDB" id="A0A8J5N9W5"/>